<reference evidence="3" key="1">
    <citation type="submission" date="2020-06" db="EMBL/GenBank/DDBJ databases">
        <title>WGS assembly of Ceratodon purpureus strain R40.</title>
        <authorList>
            <person name="Carey S.B."/>
            <person name="Jenkins J."/>
            <person name="Shu S."/>
            <person name="Lovell J.T."/>
            <person name="Sreedasyam A."/>
            <person name="Maumus F."/>
            <person name="Tiley G.P."/>
            <person name="Fernandez-Pozo N."/>
            <person name="Barry K."/>
            <person name="Chen C."/>
            <person name="Wang M."/>
            <person name="Lipzen A."/>
            <person name="Daum C."/>
            <person name="Saski C.A."/>
            <person name="Payton A.C."/>
            <person name="Mcbreen J.C."/>
            <person name="Conrad R.E."/>
            <person name="Kollar L.M."/>
            <person name="Olsson S."/>
            <person name="Huttunen S."/>
            <person name="Landis J.B."/>
            <person name="Wickett N.J."/>
            <person name="Johnson M.G."/>
            <person name="Rensing S.A."/>
            <person name="Grimwood J."/>
            <person name="Schmutz J."/>
            <person name="Mcdaniel S.F."/>
        </authorList>
    </citation>
    <scope>NUCLEOTIDE SEQUENCE</scope>
    <source>
        <strain evidence="3">R40</strain>
    </source>
</reference>
<feature type="domain" description="Cyanovirin-N" evidence="2">
    <location>
        <begin position="33"/>
        <end position="133"/>
    </location>
</feature>
<comment type="caution">
    <text evidence="3">The sequence shown here is derived from an EMBL/GenBank/DDBJ whole genome shotgun (WGS) entry which is preliminary data.</text>
</comment>
<gene>
    <name evidence="3" type="ORF">KC19_10G021600</name>
</gene>
<dbReference type="SMART" id="SM01111">
    <property type="entry name" value="CVNH"/>
    <property type="match status" value="1"/>
</dbReference>
<dbReference type="InterPro" id="IPR011058">
    <property type="entry name" value="Cyanovirin-N"/>
</dbReference>
<evidence type="ECO:0000259" key="2">
    <source>
        <dbReference type="SMART" id="SM01111"/>
    </source>
</evidence>
<organism evidence="3 4">
    <name type="scientific">Ceratodon purpureus</name>
    <name type="common">Fire moss</name>
    <name type="synonym">Dicranum purpureum</name>
    <dbReference type="NCBI Taxonomy" id="3225"/>
    <lineage>
        <taxon>Eukaryota</taxon>
        <taxon>Viridiplantae</taxon>
        <taxon>Streptophyta</taxon>
        <taxon>Embryophyta</taxon>
        <taxon>Bryophyta</taxon>
        <taxon>Bryophytina</taxon>
        <taxon>Bryopsida</taxon>
        <taxon>Dicranidae</taxon>
        <taxon>Pseudoditrichales</taxon>
        <taxon>Ditrichaceae</taxon>
        <taxon>Ceratodon</taxon>
    </lineage>
</organism>
<dbReference type="EMBL" id="CM026431">
    <property type="protein sequence ID" value="KAG0558350.1"/>
    <property type="molecule type" value="Genomic_DNA"/>
</dbReference>
<sequence>MAYGQRTSAVLAAVTGLLCVLALLRGAQAQCGGFGASCRSFSIGGDGIFRAQCRNNAGQYVSASVATNPHISNEDGNLVDGSNYLASCRSTGYYSIGSTVRITAVCTRRSGATSNTYYEISRKVANYNGNLVWNNCRRRSLLESTGAAAGGGRKVLSA</sequence>
<evidence type="ECO:0000256" key="1">
    <source>
        <dbReference type="SAM" id="SignalP"/>
    </source>
</evidence>
<evidence type="ECO:0000313" key="4">
    <source>
        <dbReference type="Proteomes" id="UP000822688"/>
    </source>
</evidence>
<name>A0A8T0GH54_CERPU</name>
<dbReference type="InterPro" id="IPR036673">
    <property type="entry name" value="Cyanovirin-N_sf"/>
</dbReference>
<dbReference type="Gene3D" id="2.30.60.10">
    <property type="entry name" value="Cyanovirin-N"/>
    <property type="match status" value="1"/>
</dbReference>
<feature type="chain" id="PRO_5035800747" description="Cyanovirin-N domain-containing protein" evidence="1">
    <location>
        <begin position="30"/>
        <end position="158"/>
    </location>
</feature>
<evidence type="ECO:0000313" key="3">
    <source>
        <dbReference type="EMBL" id="KAG0558350.1"/>
    </source>
</evidence>
<proteinExistence type="predicted"/>
<dbReference type="AlphaFoldDB" id="A0A8T0GH54"/>
<keyword evidence="4" id="KW-1185">Reference proteome</keyword>
<keyword evidence="1" id="KW-0732">Signal</keyword>
<accession>A0A8T0GH54</accession>
<dbReference type="Proteomes" id="UP000822688">
    <property type="component" value="Chromosome 10"/>
</dbReference>
<dbReference type="Pfam" id="PF08881">
    <property type="entry name" value="CVNH"/>
    <property type="match status" value="1"/>
</dbReference>
<feature type="signal peptide" evidence="1">
    <location>
        <begin position="1"/>
        <end position="29"/>
    </location>
</feature>
<protein>
    <recommendedName>
        <fullName evidence="2">Cyanovirin-N domain-containing protein</fullName>
    </recommendedName>
</protein>
<dbReference type="SUPFAM" id="SSF51322">
    <property type="entry name" value="Cyanovirin-N"/>
    <property type="match status" value="1"/>
</dbReference>